<organism evidence="2 3">
    <name type="scientific">Candidatus Hamiltonella defensa</name>
    <name type="common">Bemisia tabaci</name>
    <dbReference type="NCBI Taxonomy" id="672795"/>
    <lineage>
        <taxon>Bacteria</taxon>
        <taxon>Pseudomonadati</taxon>
        <taxon>Pseudomonadota</taxon>
        <taxon>Gammaproteobacteria</taxon>
        <taxon>Enterobacterales</taxon>
        <taxon>Enterobacteriaceae</taxon>
        <taxon>aphid secondary symbionts</taxon>
        <taxon>Candidatus Williamhamiltonella</taxon>
    </lineage>
</organism>
<gene>
    <name evidence="2" type="ORF">BA171_01935</name>
</gene>
<protein>
    <submittedName>
        <fullName evidence="2">Phage tail tape measure protein</fullName>
    </submittedName>
</protein>
<dbReference type="RefSeq" id="WP_016858272.1">
    <property type="nucleotide sequence ID" value="NZ_CP016303.1"/>
</dbReference>
<feature type="domain" description="Phage tail tape measure protein" evidence="1">
    <location>
        <begin position="1"/>
        <end position="95"/>
    </location>
</feature>
<evidence type="ECO:0000313" key="3">
    <source>
        <dbReference type="Proteomes" id="UP000216438"/>
    </source>
</evidence>
<name>A0A249DWJ0_9ENTR</name>
<proteinExistence type="predicted"/>
<evidence type="ECO:0000313" key="2">
    <source>
        <dbReference type="EMBL" id="ASX25923.1"/>
    </source>
</evidence>
<reference evidence="3" key="1">
    <citation type="submission" date="2016-06" db="EMBL/GenBank/DDBJ databases">
        <authorList>
            <person name="Chen W."/>
            <person name="Hasegawa D.K."/>
        </authorList>
    </citation>
    <scope>NUCLEOTIDE SEQUENCE [LARGE SCALE GENOMIC DNA]</scope>
    <source>
        <strain evidence="3">MEAM1</strain>
    </source>
</reference>
<sequence length="106" mass="11333">MKESLSGAVANHISLEQTAALIGQINNGMLKGSQAGTGLNALLRQLPRASEDIGFDIVRDHNGALDMIATLENLKEATAFMTDPDEKALLFQKGFGDEGKEEYATP</sequence>
<dbReference type="InterPro" id="IPR010090">
    <property type="entry name" value="Phage_tape_meas"/>
</dbReference>
<dbReference type="Proteomes" id="UP000216438">
    <property type="component" value="Chromosome"/>
</dbReference>
<dbReference type="NCBIfam" id="TIGR01760">
    <property type="entry name" value="tape_meas_TP901"/>
    <property type="match status" value="1"/>
</dbReference>
<dbReference type="EMBL" id="CP016303">
    <property type="protein sequence ID" value="ASX25923.1"/>
    <property type="molecule type" value="Genomic_DNA"/>
</dbReference>
<dbReference type="Pfam" id="PF10145">
    <property type="entry name" value="PhageMin_Tail"/>
    <property type="match status" value="1"/>
</dbReference>
<accession>A0A249DWJ0</accession>
<evidence type="ECO:0000259" key="1">
    <source>
        <dbReference type="Pfam" id="PF10145"/>
    </source>
</evidence>
<reference evidence="2 3" key="2">
    <citation type="submission" date="2017-09" db="EMBL/GenBank/DDBJ databases">
        <title>The genome of whitefly Bemisia tabaci, a global crop pest, provides novel insights into virus transmission, host adaptation and insecticide resistance.</title>
        <authorList>
            <person name="Kaur N."/>
            <person name="Kliot A."/>
            <person name="Pinheiro P.V."/>
            <person name="Luan J."/>
            <person name="Zheng Y."/>
            <person name="Liu W."/>
            <person name="Sun H."/>
            <person name="Yang X."/>
            <person name="Xu Y."/>
            <person name="Luo Y."/>
            <person name="Kruse A."/>
            <person name="Fisher T.W."/>
            <person name="Nelson D.R."/>
            <person name="Elimelech M."/>
            <person name="MacCoss M."/>
            <person name="Johnson R."/>
            <person name="Cohen E."/>
            <person name="Hunter W.B."/>
            <person name="Brown J.K."/>
            <person name="Jander G."/>
            <person name="Cilia M."/>
            <person name="Douglas A.E."/>
            <person name="Ghanim M."/>
            <person name="Simmons A.M."/>
            <person name="Wintermantel W.M."/>
            <person name="Ling K.-S."/>
            <person name="Fei Z."/>
        </authorList>
    </citation>
    <scope>NUCLEOTIDE SEQUENCE [LARGE SCALE GENOMIC DNA]</scope>
    <source>
        <strain evidence="2 3">MEAM1</strain>
    </source>
</reference>
<dbReference type="AlphaFoldDB" id="A0A249DWJ0"/>